<proteinExistence type="predicted"/>
<keyword evidence="1" id="KW-0732">Signal</keyword>
<name>A0A1C2E8K8_9PSED</name>
<evidence type="ECO:0008006" key="4">
    <source>
        <dbReference type="Google" id="ProtNLM"/>
    </source>
</evidence>
<evidence type="ECO:0000256" key="1">
    <source>
        <dbReference type="SAM" id="SignalP"/>
    </source>
</evidence>
<accession>A0A1C2E8K8</accession>
<dbReference type="AlphaFoldDB" id="A0A1C2E8K8"/>
<comment type="caution">
    <text evidence="2">The sequence shown here is derived from an EMBL/GenBank/DDBJ whole genome shotgun (WGS) entry which is preliminary data.</text>
</comment>
<dbReference type="PROSITE" id="PS51257">
    <property type="entry name" value="PROKAR_LIPOPROTEIN"/>
    <property type="match status" value="1"/>
</dbReference>
<dbReference type="RefSeq" id="WP_065987866.1">
    <property type="nucleotide sequence ID" value="NZ_MDEN01000058.1"/>
</dbReference>
<feature type="signal peptide" evidence="1">
    <location>
        <begin position="1"/>
        <end position="18"/>
    </location>
</feature>
<dbReference type="Proteomes" id="UP000095143">
    <property type="component" value="Unassembled WGS sequence"/>
</dbReference>
<evidence type="ECO:0000313" key="2">
    <source>
        <dbReference type="EMBL" id="OCX23304.1"/>
    </source>
</evidence>
<dbReference type="EMBL" id="MDEN01000058">
    <property type="protein sequence ID" value="OCX23304.1"/>
    <property type="molecule type" value="Genomic_DNA"/>
</dbReference>
<evidence type="ECO:0000313" key="3">
    <source>
        <dbReference type="Proteomes" id="UP000095143"/>
    </source>
</evidence>
<gene>
    <name evidence="2" type="ORF">BBI10_08165</name>
</gene>
<sequence>MKLSVLLLSIALVCGCTSQTMPPQKSQSVNTLDGPAVAAAIQANYQDTRRNCGSESMPAFLCSGVLLRATNESFDYHAWNPVPGKQGVSFSYLRKDANFDHLAGNIDNGFILYPTFAAPAGKDHLQVLCSFPIDGFTWIRAQPGCGESTQYPGVSKRCQSQGISTAEQWKAHFDKGPSGASQNNIYGYVCSFDVRDAMNELGAESFYQSLQAMHLVPASLPHRYNEIMVQAWAQNIPPRLPIQAFFYTASSGLKGARHDQWDFFRSTGGAFMPIVHMALPAASTGSASFVYSPADQYCQPGATTCL</sequence>
<organism evidence="2 3">
    <name type="scientific">Pseudomonas graminis</name>
    <dbReference type="NCBI Taxonomy" id="158627"/>
    <lineage>
        <taxon>Bacteria</taxon>
        <taxon>Pseudomonadati</taxon>
        <taxon>Pseudomonadota</taxon>
        <taxon>Gammaproteobacteria</taxon>
        <taxon>Pseudomonadales</taxon>
        <taxon>Pseudomonadaceae</taxon>
        <taxon>Pseudomonas</taxon>
    </lineage>
</organism>
<protein>
    <recommendedName>
        <fullName evidence="4">Halovibrin HvnA</fullName>
    </recommendedName>
</protein>
<dbReference type="OrthoDB" id="6766953at2"/>
<reference evidence="2 3" key="1">
    <citation type="submission" date="2016-08" db="EMBL/GenBank/DDBJ databases">
        <title>Whole genome sequence of Pseudomonas graminis strain UASWS1507, a potential biological control agent for agriculture.</title>
        <authorList>
            <person name="Crovadore J."/>
            <person name="Calmin G."/>
            <person name="Chablais R."/>
            <person name="Cochard B."/>
            <person name="Lefort F."/>
        </authorList>
    </citation>
    <scope>NUCLEOTIDE SEQUENCE [LARGE SCALE GENOMIC DNA]</scope>
    <source>
        <strain evidence="2 3">UASWS1507</strain>
    </source>
</reference>
<feature type="chain" id="PRO_5008660146" description="Halovibrin HvnA" evidence="1">
    <location>
        <begin position="19"/>
        <end position="306"/>
    </location>
</feature>